<dbReference type="Pfam" id="PF02492">
    <property type="entry name" value="cobW"/>
    <property type="match status" value="1"/>
</dbReference>
<protein>
    <submittedName>
        <fullName evidence="7">GTP-binding protein</fullName>
    </submittedName>
</protein>
<dbReference type="PANTHER" id="PTHR13748">
    <property type="entry name" value="COBW-RELATED"/>
    <property type="match status" value="1"/>
</dbReference>
<comment type="catalytic activity">
    <reaction evidence="5">
        <text>GTP + H2O = GDP + phosphate + H(+)</text>
        <dbReference type="Rhea" id="RHEA:19669"/>
        <dbReference type="ChEBI" id="CHEBI:15377"/>
        <dbReference type="ChEBI" id="CHEBI:15378"/>
        <dbReference type="ChEBI" id="CHEBI:37565"/>
        <dbReference type="ChEBI" id="CHEBI:43474"/>
        <dbReference type="ChEBI" id="CHEBI:58189"/>
    </reaction>
    <physiologicalReaction direction="left-to-right" evidence="5">
        <dbReference type="Rhea" id="RHEA:19670"/>
    </physiologicalReaction>
</comment>
<gene>
    <name evidence="7" type="ORF">P6P90_10830</name>
</gene>
<keyword evidence="1" id="KW-0547">Nucleotide-binding</keyword>
<name>A0ABT6H6I9_9BACI</name>
<dbReference type="RefSeq" id="WP_124565111.1">
    <property type="nucleotide sequence ID" value="NZ_JARRRY010000008.1"/>
</dbReference>
<dbReference type="InterPro" id="IPR011629">
    <property type="entry name" value="CobW-like_C"/>
</dbReference>
<evidence type="ECO:0000259" key="6">
    <source>
        <dbReference type="SMART" id="SM00833"/>
    </source>
</evidence>
<comment type="similarity">
    <text evidence="4">Belongs to the SIMIBI class G3E GTPase family. ZNG1 subfamily.</text>
</comment>
<dbReference type="CDD" id="cd03112">
    <property type="entry name" value="CobW-like"/>
    <property type="match status" value="1"/>
</dbReference>
<keyword evidence="8" id="KW-1185">Reference proteome</keyword>
<dbReference type="Gene3D" id="3.40.50.300">
    <property type="entry name" value="P-loop containing nucleotide triphosphate hydrolases"/>
    <property type="match status" value="1"/>
</dbReference>
<sequence>MKRTPVYILSGFLGSGKTTVLLRMIEAVKAAGKKPAIILNELGKVNVEKHLFSEDQVNELLDGCICCTIQNNFRDVLDELTVSKDIDLLIIEGTGVANPIELIEVLTEPKYTLSLSLQSVIGVVDASRFLEYTSIFFSSSDMRILFKDQIKCASYIILNKTDVLSAKKLLSVEQKLRSFLAPGVSIYKTSFGNIQIDEVLKKRIVLSQESEERVSHHAVVKAIRLEDVPILSQKRLQDWVKMLPQNIYRGKGIVRLEGKKEIYELQYASGLLRLEAMYVDDPSTSTSLVFIGDKQAVADLKQSFANTFSWQNHTGNQKEERLFM</sequence>
<dbReference type="Proteomes" id="UP001218246">
    <property type="component" value="Unassembled WGS sequence"/>
</dbReference>
<evidence type="ECO:0000256" key="1">
    <source>
        <dbReference type="ARBA" id="ARBA00022741"/>
    </source>
</evidence>
<dbReference type="PANTHER" id="PTHR13748:SF62">
    <property type="entry name" value="COBW DOMAIN-CONTAINING PROTEIN"/>
    <property type="match status" value="1"/>
</dbReference>
<dbReference type="SMART" id="SM00833">
    <property type="entry name" value="CobW_C"/>
    <property type="match status" value="1"/>
</dbReference>
<dbReference type="InterPro" id="IPR036627">
    <property type="entry name" value="CobW-likC_sf"/>
</dbReference>
<dbReference type="InterPro" id="IPR027417">
    <property type="entry name" value="P-loop_NTPase"/>
</dbReference>
<feature type="domain" description="CobW C-terminal" evidence="6">
    <location>
        <begin position="220"/>
        <end position="308"/>
    </location>
</feature>
<dbReference type="SUPFAM" id="SSF52540">
    <property type="entry name" value="P-loop containing nucleoside triphosphate hydrolases"/>
    <property type="match status" value="1"/>
</dbReference>
<organism evidence="7 8">
    <name type="scientific">Ectobacillus antri</name>
    <dbReference type="NCBI Taxonomy" id="2486280"/>
    <lineage>
        <taxon>Bacteria</taxon>
        <taxon>Bacillati</taxon>
        <taxon>Bacillota</taxon>
        <taxon>Bacilli</taxon>
        <taxon>Bacillales</taxon>
        <taxon>Bacillaceae</taxon>
        <taxon>Ectobacillus</taxon>
    </lineage>
</organism>
<dbReference type="Pfam" id="PF07683">
    <property type="entry name" value="CobW_C"/>
    <property type="match status" value="1"/>
</dbReference>
<dbReference type="Gene3D" id="3.30.1220.10">
    <property type="entry name" value="CobW-like, C-terminal domain"/>
    <property type="match status" value="1"/>
</dbReference>
<dbReference type="SUPFAM" id="SSF90002">
    <property type="entry name" value="Hypothetical protein YjiA, C-terminal domain"/>
    <property type="match status" value="1"/>
</dbReference>
<proteinExistence type="inferred from homology"/>
<dbReference type="EMBL" id="JARULN010000009">
    <property type="protein sequence ID" value="MDG5754463.1"/>
    <property type="molecule type" value="Genomic_DNA"/>
</dbReference>
<dbReference type="InterPro" id="IPR051316">
    <property type="entry name" value="Zinc-reg_GTPase_activator"/>
</dbReference>
<accession>A0ABT6H6I9</accession>
<dbReference type="InterPro" id="IPR003495">
    <property type="entry name" value="CobW/HypB/UreG_nucleotide-bd"/>
</dbReference>
<comment type="caution">
    <text evidence="7">The sequence shown here is derived from an EMBL/GenBank/DDBJ whole genome shotgun (WGS) entry which is preliminary data.</text>
</comment>
<evidence type="ECO:0000256" key="3">
    <source>
        <dbReference type="ARBA" id="ARBA00023186"/>
    </source>
</evidence>
<evidence type="ECO:0000313" key="8">
    <source>
        <dbReference type="Proteomes" id="UP001218246"/>
    </source>
</evidence>
<evidence type="ECO:0000256" key="4">
    <source>
        <dbReference type="ARBA" id="ARBA00034320"/>
    </source>
</evidence>
<keyword evidence="2" id="KW-0378">Hydrolase</keyword>
<evidence type="ECO:0000256" key="5">
    <source>
        <dbReference type="ARBA" id="ARBA00049117"/>
    </source>
</evidence>
<evidence type="ECO:0000256" key="2">
    <source>
        <dbReference type="ARBA" id="ARBA00022801"/>
    </source>
</evidence>
<keyword evidence="3" id="KW-0143">Chaperone</keyword>
<reference evidence="7 8" key="1">
    <citation type="submission" date="2023-04" db="EMBL/GenBank/DDBJ databases">
        <title>Ectobacillus antri isolated from activated sludge.</title>
        <authorList>
            <person name="Yan P."/>
            <person name="Liu X."/>
        </authorList>
    </citation>
    <scope>NUCLEOTIDE SEQUENCE [LARGE SCALE GENOMIC DNA]</scope>
    <source>
        <strain evidence="7 8">C18H</strain>
    </source>
</reference>
<evidence type="ECO:0000313" key="7">
    <source>
        <dbReference type="EMBL" id="MDG5754463.1"/>
    </source>
</evidence>